<dbReference type="Gene3D" id="1.25.40.390">
    <property type="match status" value="1"/>
</dbReference>
<dbReference type="AlphaFoldDB" id="A0A8J7KHK8"/>
<dbReference type="SUPFAM" id="SSF48452">
    <property type="entry name" value="TPR-like"/>
    <property type="match status" value="1"/>
</dbReference>
<dbReference type="EMBL" id="JADGIK010000002">
    <property type="protein sequence ID" value="MBF0596451.1"/>
    <property type="molecule type" value="Genomic_DNA"/>
</dbReference>
<dbReference type="RefSeq" id="WP_194181987.1">
    <property type="nucleotide sequence ID" value="NZ_JADGIK010000002.1"/>
</dbReference>
<feature type="domain" description="SusD-like N-terminal" evidence="7">
    <location>
        <begin position="48"/>
        <end position="219"/>
    </location>
</feature>
<comment type="caution">
    <text evidence="8">The sequence shown here is derived from an EMBL/GenBank/DDBJ whole genome shotgun (WGS) entry which is preliminary data.</text>
</comment>
<sequence>MKKSIYLLASIALMSLTSCDLDYEPYSSLPEGQVDLIPGSAENITAGNYSQLKNWVENWHRLTEYPGDNVALSGTTTDNLMYNYNYKRITNNSRVNNYWSYSYKIIAGANTVLARVSEGDQGMNDQLIAENLYIRSLIYFYLTNVFGKPYNQSPLTNLAVPLKLNDDPNENLPRNTVKEVYDQILSDLLKAETLFNNDSRSKIYASKAATQALLARVYLYMGENQKAIEYSNKVIESGQFSLITRDKYKDFAINAPENNPENIFSIKFLKDTDYPDNGWYTIGSMYASIDGAGWGEMYASRKYLELVRKYPEDVRYSLIKPVVTNASELHAYYVTDTYKYESVIVTKSDDDYNYIENGMAKSLIKRSNGAGNFQYFINIEGKERTVLIDNKLDNRNGYLKYYILKCSGQEGQAQLWSPIISRLSEMYLIRAEAYAKTGNNTAALNDVNVLRTRAGIPTAGLWSTTNLNGMSVLDIVMQERQLELAWEGHRKFDVFRNGFTMERQYPGTHLSGTDPYYTVSPTDNHIVEYIPEQQIILSNGVLVQNP</sequence>
<dbReference type="GO" id="GO:0009279">
    <property type="term" value="C:cell outer membrane"/>
    <property type="evidence" value="ECO:0007669"/>
    <property type="project" value="UniProtKB-SubCell"/>
</dbReference>
<evidence type="ECO:0000256" key="3">
    <source>
        <dbReference type="ARBA" id="ARBA00022729"/>
    </source>
</evidence>
<dbReference type="Proteomes" id="UP000608754">
    <property type="component" value="Unassembled WGS sequence"/>
</dbReference>
<dbReference type="InterPro" id="IPR033985">
    <property type="entry name" value="SusD-like_N"/>
</dbReference>
<evidence type="ECO:0000256" key="4">
    <source>
        <dbReference type="ARBA" id="ARBA00023136"/>
    </source>
</evidence>
<dbReference type="Pfam" id="PF07980">
    <property type="entry name" value="SusD_RagB"/>
    <property type="match status" value="1"/>
</dbReference>
<keyword evidence="4" id="KW-0472">Membrane</keyword>
<comment type="subcellular location">
    <subcellularLocation>
        <location evidence="1">Cell outer membrane</location>
    </subcellularLocation>
</comment>
<dbReference type="CDD" id="cd08977">
    <property type="entry name" value="SusD"/>
    <property type="match status" value="1"/>
</dbReference>
<reference evidence="8" key="1">
    <citation type="submission" date="2020-10" db="EMBL/GenBank/DDBJ databases">
        <authorList>
            <person name="Lu T."/>
            <person name="Wang Q."/>
            <person name="Han X."/>
        </authorList>
    </citation>
    <scope>NUCLEOTIDE SEQUENCE</scope>
    <source>
        <strain evidence="8">WQ 117</strain>
    </source>
</reference>
<dbReference type="PROSITE" id="PS51257">
    <property type="entry name" value="PROKAR_LIPOPROTEIN"/>
    <property type="match status" value="1"/>
</dbReference>
<evidence type="ECO:0000259" key="6">
    <source>
        <dbReference type="Pfam" id="PF07980"/>
    </source>
</evidence>
<accession>A0A8J7KHK8</accession>
<keyword evidence="9" id="KW-1185">Reference proteome</keyword>
<organism evidence="8 9">
    <name type="scientific">Faecalibacter rhinopitheci</name>
    <dbReference type="NCBI Taxonomy" id="2779678"/>
    <lineage>
        <taxon>Bacteria</taxon>
        <taxon>Pseudomonadati</taxon>
        <taxon>Bacteroidota</taxon>
        <taxon>Flavobacteriia</taxon>
        <taxon>Flavobacteriales</taxon>
        <taxon>Weeksellaceae</taxon>
        <taxon>Faecalibacter</taxon>
    </lineage>
</organism>
<dbReference type="Pfam" id="PF14322">
    <property type="entry name" value="SusD-like_3"/>
    <property type="match status" value="1"/>
</dbReference>
<gene>
    <name evidence="8" type="ORF">IM532_03085</name>
</gene>
<evidence type="ECO:0000256" key="2">
    <source>
        <dbReference type="ARBA" id="ARBA00006275"/>
    </source>
</evidence>
<evidence type="ECO:0000313" key="8">
    <source>
        <dbReference type="EMBL" id="MBF0596451.1"/>
    </source>
</evidence>
<evidence type="ECO:0000259" key="7">
    <source>
        <dbReference type="Pfam" id="PF14322"/>
    </source>
</evidence>
<keyword evidence="5" id="KW-0998">Cell outer membrane</keyword>
<proteinExistence type="inferred from homology"/>
<protein>
    <submittedName>
        <fullName evidence="8">RagB/SusD family nutrient uptake outer membrane protein</fullName>
    </submittedName>
</protein>
<evidence type="ECO:0000313" key="9">
    <source>
        <dbReference type="Proteomes" id="UP000608754"/>
    </source>
</evidence>
<dbReference type="InterPro" id="IPR012944">
    <property type="entry name" value="SusD_RagB_dom"/>
</dbReference>
<comment type="similarity">
    <text evidence="2">Belongs to the SusD family.</text>
</comment>
<keyword evidence="3" id="KW-0732">Signal</keyword>
<evidence type="ECO:0000256" key="5">
    <source>
        <dbReference type="ARBA" id="ARBA00023237"/>
    </source>
</evidence>
<feature type="domain" description="RagB/SusD" evidence="6">
    <location>
        <begin position="260"/>
        <end position="546"/>
    </location>
</feature>
<dbReference type="InterPro" id="IPR011990">
    <property type="entry name" value="TPR-like_helical_dom_sf"/>
</dbReference>
<name>A0A8J7KHK8_9FLAO</name>
<evidence type="ECO:0000256" key="1">
    <source>
        <dbReference type="ARBA" id="ARBA00004442"/>
    </source>
</evidence>